<protein>
    <submittedName>
        <fullName evidence="2">Alpha/beta hydrolase</fullName>
    </submittedName>
</protein>
<dbReference type="GO" id="GO:0016020">
    <property type="term" value="C:membrane"/>
    <property type="evidence" value="ECO:0007669"/>
    <property type="project" value="TreeGrafter"/>
</dbReference>
<dbReference type="GO" id="GO:0046464">
    <property type="term" value="P:acylglycerol catabolic process"/>
    <property type="evidence" value="ECO:0007669"/>
    <property type="project" value="TreeGrafter"/>
</dbReference>
<evidence type="ECO:0000259" key="1">
    <source>
        <dbReference type="Pfam" id="PF00561"/>
    </source>
</evidence>
<dbReference type="InterPro" id="IPR050266">
    <property type="entry name" value="AB_hydrolase_sf"/>
</dbReference>
<dbReference type="AlphaFoldDB" id="A0A934W2Y9"/>
<evidence type="ECO:0000313" key="2">
    <source>
        <dbReference type="EMBL" id="MBK4346669.1"/>
    </source>
</evidence>
<name>A0A934W2Y9_9MICO</name>
<accession>A0A934W2Y9</accession>
<dbReference type="PANTHER" id="PTHR43798">
    <property type="entry name" value="MONOACYLGLYCEROL LIPASE"/>
    <property type="match status" value="1"/>
</dbReference>
<dbReference type="GO" id="GO:0047372">
    <property type="term" value="F:monoacylglycerol lipase activity"/>
    <property type="evidence" value="ECO:0007669"/>
    <property type="project" value="TreeGrafter"/>
</dbReference>
<feature type="domain" description="AB hydrolase-1" evidence="1">
    <location>
        <begin position="26"/>
        <end position="119"/>
    </location>
</feature>
<dbReference type="RefSeq" id="WP_200554982.1">
    <property type="nucleotide sequence ID" value="NZ_JAEPES010000001.1"/>
</dbReference>
<dbReference type="Pfam" id="PF00561">
    <property type="entry name" value="Abhydrolase_1"/>
    <property type="match status" value="1"/>
</dbReference>
<sequence>MFEDFDSRLVDVDRGTIFARVGGEGPPLLLLHGYPQTHVIWHDVVPQLTSHHTVVVVDLPGYGRSFRPETTDDHSPYSKRAMANDLVQLMAVLGFEQFAVAGHDRGGRIAYRMALDHGATITAVGVFDVVPTGEVWARANAQLALTYWHWAFLAQPEPLPEELINSNPGAFFDHHILALGLGRTAKRYPVELMTLYREILDDPTVVHGICEDYRAGAGIDRVHDDEDVSSGNLITCPLLALWSAPGALPKFYGDVLAIWRRWATDVRGTGLAATHFLVEDQPDQVANELLLLLDPAAQSR</sequence>
<keyword evidence="3" id="KW-1185">Reference proteome</keyword>
<gene>
    <name evidence="2" type="ORF">IV501_03390</name>
</gene>
<dbReference type="InterPro" id="IPR000073">
    <property type="entry name" value="AB_hydrolase_1"/>
</dbReference>
<dbReference type="Proteomes" id="UP000636458">
    <property type="component" value="Unassembled WGS sequence"/>
</dbReference>
<dbReference type="EMBL" id="JAEPES010000001">
    <property type="protein sequence ID" value="MBK4346669.1"/>
    <property type="molecule type" value="Genomic_DNA"/>
</dbReference>
<dbReference type="InterPro" id="IPR029058">
    <property type="entry name" value="AB_hydrolase_fold"/>
</dbReference>
<dbReference type="SUPFAM" id="SSF53474">
    <property type="entry name" value="alpha/beta-Hydrolases"/>
    <property type="match status" value="1"/>
</dbReference>
<reference evidence="2" key="1">
    <citation type="submission" date="2021-01" db="EMBL/GenBank/DDBJ databases">
        <title>Lacisediminihabitans sp. nov. strain G11-30, isolated from Antarctic Soil.</title>
        <authorList>
            <person name="Li J."/>
        </authorList>
    </citation>
    <scope>NUCLEOTIDE SEQUENCE</scope>
    <source>
        <strain evidence="2">G11-30</strain>
    </source>
</reference>
<comment type="caution">
    <text evidence="2">The sequence shown here is derived from an EMBL/GenBank/DDBJ whole genome shotgun (WGS) entry which is preliminary data.</text>
</comment>
<organism evidence="2 3">
    <name type="scientific">Lacisediminihabitans changchengi</name>
    <dbReference type="NCBI Taxonomy" id="2787634"/>
    <lineage>
        <taxon>Bacteria</taxon>
        <taxon>Bacillati</taxon>
        <taxon>Actinomycetota</taxon>
        <taxon>Actinomycetes</taxon>
        <taxon>Micrococcales</taxon>
        <taxon>Microbacteriaceae</taxon>
        <taxon>Lacisediminihabitans</taxon>
    </lineage>
</organism>
<evidence type="ECO:0000313" key="3">
    <source>
        <dbReference type="Proteomes" id="UP000636458"/>
    </source>
</evidence>
<dbReference type="PANTHER" id="PTHR43798:SF33">
    <property type="entry name" value="HYDROLASE, PUTATIVE (AFU_ORTHOLOGUE AFUA_2G14860)-RELATED"/>
    <property type="match status" value="1"/>
</dbReference>
<dbReference type="Gene3D" id="3.40.50.1820">
    <property type="entry name" value="alpha/beta hydrolase"/>
    <property type="match status" value="1"/>
</dbReference>
<keyword evidence="2" id="KW-0378">Hydrolase</keyword>
<proteinExistence type="predicted"/>